<dbReference type="InterPro" id="IPR028362">
    <property type="entry name" value="AlgI"/>
</dbReference>
<protein>
    <submittedName>
        <fullName evidence="9">Membrane-bound O-acyltransferase family protein</fullName>
    </submittedName>
</protein>
<feature type="transmembrane region" description="Helical" evidence="8">
    <location>
        <begin position="454"/>
        <end position="472"/>
    </location>
</feature>
<comment type="subcellular location">
    <subcellularLocation>
        <location evidence="1">Cell membrane</location>
        <topology evidence="1">Multi-pass membrane protein</topology>
    </subcellularLocation>
</comment>
<proteinExistence type="inferred from homology"/>
<evidence type="ECO:0000256" key="8">
    <source>
        <dbReference type="SAM" id="Phobius"/>
    </source>
</evidence>
<dbReference type="InterPro" id="IPR024194">
    <property type="entry name" value="Ac/AlaTfrase_AlgI/DltB"/>
</dbReference>
<keyword evidence="6 7" id="KW-0472">Membrane</keyword>
<keyword evidence="7" id="KW-0012">Acyltransferase</keyword>
<feature type="transmembrane region" description="Helical" evidence="8">
    <location>
        <begin position="366"/>
        <end position="386"/>
    </location>
</feature>
<evidence type="ECO:0000256" key="4">
    <source>
        <dbReference type="ARBA" id="ARBA00022692"/>
    </source>
</evidence>
<feature type="transmembrane region" description="Helical" evidence="8">
    <location>
        <begin position="150"/>
        <end position="168"/>
    </location>
</feature>
<dbReference type="EMBL" id="CP029600">
    <property type="protein sequence ID" value="AWO01174.1"/>
    <property type="molecule type" value="Genomic_DNA"/>
</dbReference>
<evidence type="ECO:0000313" key="10">
    <source>
        <dbReference type="Proteomes" id="UP000246099"/>
    </source>
</evidence>
<feature type="transmembrane region" description="Helical" evidence="8">
    <location>
        <begin position="221"/>
        <end position="242"/>
    </location>
</feature>
<feature type="transmembrane region" description="Helical" evidence="8">
    <location>
        <begin position="75"/>
        <end position="94"/>
    </location>
</feature>
<dbReference type="RefSeq" id="WP_119077389.1">
    <property type="nucleotide sequence ID" value="NZ_CP029600.1"/>
</dbReference>
<keyword evidence="4 8" id="KW-0812">Transmembrane</keyword>
<organism evidence="9 10">
    <name type="scientific">Chitinophaga alhagiae</name>
    <dbReference type="NCBI Taxonomy" id="2203219"/>
    <lineage>
        <taxon>Bacteria</taxon>
        <taxon>Pseudomonadati</taxon>
        <taxon>Bacteroidota</taxon>
        <taxon>Chitinophagia</taxon>
        <taxon>Chitinophagales</taxon>
        <taxon>Chitinophagaceae</taxon>
        <taxon>Chitinophaga</taxon>
    </lineage>
</organism>
<reference evidence="9 10" key="1">
    <citation type="submission" date="2018-05" db="EMBL/GenBank/DDBJ databases">
        <title>Chitinophaga sp. nov., isolated from rhizosphere soil of Alhagi.</title>
        <authorList>
            <person name="Liu Y."/>
        </authorList>
    </citation>
    <scope>NUCLEOTIDE SEQUENCE [LARGE SCALE GENOMIC DNA]</scope>
    <source>
        <strain evidence="9 10">T22</strain>
    </source>
</reference>
<evidence type="ECO:0000256" key="2">
    <source>
        <dbReference type="ARBA" id="ARBA00010323"/>
    </source>
</evidence>
<accession>A0ABM6WAW4</accession>
<evidence type="ECO:0000256" key="5">
    <source>
        <dbReference type="ARBA" id="ARBA00022989"/>
    </source>
</evidence>
<evidence type="ECO:0000256" key="1">
    <source>
        <dbReference type="ARBA" id="ARBA00004651"/>
    </source>
</evidence>
<feature type="transmembrane region" description="Helical" evidence="8">
    <location>
        <begin position="38"/>
        <end position="63"/>
    </location>
</feature>
<dbReference type="Pfam" id="PF03062">
    <property type="entry name" value="MBOAT"/>
    <property type="match status" value="1"/>
</dbReference>
<dbReference type="PIRSF" id="PIRSF016636">
    <property type="entry name" value="AlgI_DltB"/>
    <property type="match status" value="1"/>
</dbReference>
<feature type="transmembrane region" description="Helical" evidence="8">
    <location>
        <begin position="307"/>
        <end position="324"/>
    </location>
</feature>
<feature type="transmembrane region" description="Helical" evidence="8">
    <location>
        <begin position="114"/>
        <end position="130"/>
    </location>
</feature>
<keyword evidence="10" id="KW-1185">Reference proteome</keyword>
<keyword evidence="3 7" id="KW-1003">Cell membrane</keyword>
<dbReference type="PIRSF" id="PIRSF500217">
    <property type="entry name" value="AlgI"/>
    <property type="match status" value="1"/>
</dbReference>
<name>A0ABM6WAW4_9BACT</name>
<evidence type="ECO:0000256" key="3">
    <source>
        <dbReference type="ARBA" id="ARBA00022475"/>
    </source>
</evidence>
<evidence type="ECO:0000313" key="9">
    <source>
        <dbReference type="EMBL" id="AWO01174.1"/>
    </source>
</evidence>
<keyword evidence="5 8" id="KW-1133">Transmembrane helix</keyword>
<dbReference type="Proteomes" id="UP000246099">
    <property type="component" value="Chromosome"/>
</dbReference>
<dbReference type="PANTHER" id="PTHR13285">
    <property type="entry name" value="ACYLTRANSFERASE"/>
    <property type="match status" value="1"/>
</dbReference>
<dbReference type="PANTHER" id="PTHR13285:SF18">
    <property type="entry name" value="PROTEIN-CYSTEINE N-PALMITOYLTRANSFERASE RASP"/>
    <property type="match status" value="1"/>
</dbReference>
<evidence type="ECO:0000256" key="7">
    <source>
        <dbReference type="PIRNR" id="PIRNR016636"/>
    </source>
</evidence>
<comment type="similarity">
    <text evidence="2 7">Belongs to the membrane-bound acyltransferase family.</text>
</comment>
<dbReference type="InterPro" id="IPR051085">
    <property type="entry name" value="MB_O-acyltransferase"/>
</dbReference>
<feature type="transmembrane region" description="Helical" evidence="8">
    <location>
        <begin position="7"/>
        <end position="26"/>
    </location>
</feature>
<gene>
    <name evidence="9" type="ORF">DLD77_05450</name>
</gene>
<sequence length="482" mass="56505">MLFNSIAFLIFFPIVTILYFLLPHKFRWLLLLLASCYFYMYFVPVYILILFFTIIIDYIAGICIENAKEPKQRKVYLVISLIANIGVLCFFKYFNFLNDNLSLLLGGLGRQNPIPYLQILLPIGLSFHTFQAMSYTIEIYRGNFKAERHFGIYALYVMFYPQLVAGPIERPQNVLPQFHKVQRFNYANLVSGLKQMAWGMFKKVVIADRLSILVNTVNDDVYAQNGFGLLLAAYFFAFQIYCDFSGYSDIALGAARVMGINLMKNFDRPYVSQSISEFWKRWHISLSTWFRDYLYIPMGGNRTSSKWKHYWNLFVTFLVSGIWHGANWTYVIWGALHGFYLVFALVTRPFRNRLVQMAGLKKGSWFYRFVNMMVTFHLVLIGWVFFRANTVNEAFYSLREIINFSGYRYSLEGLGLNWMEIIVAISSIFGLLILEYIHSKYNLSSVIGTKPLPIKWLVYCLFIIIIVLFGEYKGQQFIYFQF</sequence>
<feature type="transmembrane region" description="Helical" evidence="8">
    <location>
        <begin position="415"/>
        <end position="434"/>
    </location>
</feature>
<keyword evidence="7" id="KW-0808">Transferase</keyword>
<dbReference type="InterPro" id="IPR004299">
    <property type="entry name" value="MBOAT_fam"/>
</dbReference>
<evidence type="ECO:0000256" key="6">
    <source>
        <dbReference type="ARBA" id="ARBA00023136"/>
    </source>
</evidence>